<sequence>MVSKIITSHSNTAILIFAQNAEADAQYKSLAANQQLMDVLNSRVIQQVEKSGLDYFHFTEKEQEGIGFGKRFSNAIQRVIKKGYDQVICVGNDTPQLSCDHLLRAADSLNQGKAVNGPSLDGGFYLMGIHASSFDAISFENLPWQTGHLATSYMELLERQSKSVDVLEHLHDLDDEDDIHQLFKGKDLRWHLAQLILETLYFKPVTFSLEFSNTESVSLESPLNKGSPISIAA</sequence>
<proteinExistence type="predicted"/>
<dbReference type="InterPro" id="IPR018641">
    <property type="entry name" value="Trfase_1_rSAM/seldom-assoc"/>
</dbReference>
<keyword evidence="2" id="KW-1185">Reference proteome</keyword>
<evidence type="ECO:0000313" key="2">
    <source>
        <dbReference type="Proteomes" id="UP000239532"/>
    </source>
</evidence>
<dbReference type="AlphaFoldDB" id="A0A2S9WV67"/>
<organism evidence="1 2">
    <name type="scientific">Nonlabens agnitus</name>
    <dbReference type="NCBI Taxonomy" id="870484"/>
    <lineage>
        <taxon>Bacteria</taxon>
        <taxon>Pseudomonadati</taxon>
        <taxon>Bacteroidota</taxon>
        <taxon>Flavobacteriia</taxon>
        <taxon>Flavobacteriales</taxon>
        <taxon>Flavobacteriaceae</taxon>
        <taxon>Nonlabens</taxon>
    </lineage>
</organism>
<gene>
    <name evidence="1" type="ORF">BST86_09880</name>
</gene>
<accession>A0A2S9WV67</accession>
<dbReference type="Gene3D" id="3.90.550.10">
    <property type="entry name" value="Spore Coat Polysaccharide Biosynthesis Protein SpsA, Chain A"/>
    <property type="match status" value="1"/>
</dbReference>
<evidence type="ECO:0008006" key="3">
    <source>
        <dbReference type="Google" id="ProtNLM"/>
    </source>
</evidence>
<reference evidence="1 2" key="1">
    <citation type="submission" date="2016-11" db="EMBL/GenBank/DDBJ databases">
        <title>Trade-off between light-utilization and light-protection in marine flavobacteria.</title>
        <authorList>
            <person name="Kumagai Y."/>
        </authorList>
    </citation>
    <scope>NUCLEOTIDE SEQUENCE [LARGE SCALE GENOMIC DNA]</scope>
    <source>
        <strain evidence="1 2">JCM 17109</strain>
    </source>
</reference>
<dbReference type="Proteomes" id="UP000239532">
    <property type="component" value="Unassembled WGS sequence"/>
</dbReference>
<evidence type="ECO:0000313" key="1">
    <source>
        <dbReference type="EMBL" id="PRP67380.1"/>
    </source>
</evidence>
<name>A0A2S9WV67_9FLAO</name>
<dbReference type="PANTHER" id="PTHR36529:SF1">
    <property type="entry name" value="GLYCOSYLTRANSFERASE"/>
    <property type="match status" value="1"/>
</dbReference>
<protein>
    <recommendedName>
        <fullName evidence="3">Glycosyltransferase</fullName>
    </recommendedName>
</protein>
<dbReference type="Pfam" id="PF09837">
    <property type="entry name" value="DUF2064"/>
    <property type="match status" value="1"/>
</dbReference>
<dbReference type="SUPFAM" id="SSF53448">
    <property type="entry name" value="Nucleotide-diphospho-sugar transferases"/>
    <property type="match status" value="1"/>
</dbReference>
<dbReference type="EMBL" id="MQUC01000003">
    <property type="protein sequence ID" value="PRP67380.1"/>
    <property type="molecule type" value="Genomic_DNA"/>
</dbReference>
<dbReference type="InterPro" id="IPR029044">
    <property type="entry name" value="Nucleotide-diphossugar_trans"/>
</dbReference>
<dbReference type="PANTHER" id="PTHR36529">
    <property type="entry name" value="SLL1095 PROTEIN"/>
    <property type="match status" value="1"/>
</dbReference>
<comment type="caution">
    <text evidence="1">The sequence shown here is derived from an EMBL/GenBank/DDBJ whole genome shotgun (WGS) entry which is preliminary data.</text>
</comment>